<evidence type="ECO:0000256" key="1">
    <source>
        <dbReference type="ARBA" id="ARBA00022801"/>
    </source>
</evidence>
<dbReference type="InterPro" id="IPR000868">
    <property type="entry name" value="Isochorismatase-like_dom"/>
</dbReference>
<evidence type="ECO:0000259" key="2">
    <source>
        <dbReference type="Pfam" id="PF00857"/>
    </source>
</evidence>
<dbReference type="EC" id="3.3.2.1" evidence="3"/>
<organism evidence="3 4">
    <name type="scientific">Methyloceanibacter caenitepidi</name>
    <dbReference type="NCBI Taxonomy" id="1384459"/>
    <lineage>
        <taxon>Bacteria</taxon>
        <taxon>Pseudomonadati</taxon>
        <taxon>Pseudomonadota</taxon>
        <taxon>Alphaproteobacteria</taxon>
        <taxon>Hyphomicrobiales</taxon>
        <taxon>Hyphomicrobiaceae</taxon>
        <taxon>Methyloceanibacter</taxon>
    </lineage>
</organism>
<dbReference type="PANTHER" id="PTHR43540">
    <property type="entry name" value="PEROXYUREIDOACRYLATE/UREIDOACRYLATE AMIDOHYDROLASE-RELATED"/>
    <property type="match status" value="1"/>
</dbReference>
<evidence type="ECO:0000313" key="4">
    <source>
        <dbReference type="Proteomes" id="UP000031643"/>
    </source>
</evidence>
<dbReference type="RefSeq" id="WP_045363927.1">
    <property type="nucleotide sequence ID" value="NZ_AP014648.1"/>
</dbReference>
<keyword evidence="1 3" id="KW-0378">Hydrolase</keyword>
<proteinExistence type="predicted"/>
<dbReference type="SUPFAM" id="SSF52499">
    <property type="entry name" value="Isochorismatase-like hydrolases"/>
    <property type="match status" value="1"/>
</dbReference>
<dbReference type="KEGG" id="mcg:GL4_0379"/>
<dbReference type="AlphaFoldDB" id="A0A0A8JZS3"/>
<dbReference type="OrthoDB" id="9794942at2"/>
<gene>
    <name evidence="3" type="ORF">GL4_0379</name>
</gene>
<dbReference type="Pfam" id="PF00857">
    <property type="entry name" value="Isochorismatase"/>
    <property type="match status" value="1"/>
</dbReference>
<dbReference type="EMBL" id="AP014648">
    <property type="protein sequence ID" value="BAQ15847.1"/>
    <property type="molecule type" value="Genomic_DNA"/>
</dbReference>
<dbReference type="InterPro" id="IPR050272">
    <property type="entry name" value="Isochorismatase-like_hydrls"/>
</dbReference>
<dbReference type="PANTHER" id="PTHR43540:SF15">
    <property type="entry name" value="BLR5631 PROTEIN"/>
    <property type="match status" value="1"/>
</dbReference>
<accession>A0A0A8JZS3</accession>
<feature type="domain" description="Isochorismatase-like" evidence="2">
    <location>
        <begin position="22"/>
        <end position="192"/>
    </location>
</feature>
<dbReference type="Proteomes" id="UP000031643">
    <property type="component" value="Chromosome"/>
</dbReference>
<dbReference type="CDD" id="cd01014">
    <property type="entry name" value="nicotinamidase_related"/>
    <property type="match status" value="1"/>
</dbReference>
<dbReference type="HOGENOM" id="CLU_068979_5_1_5"/>
<name>A0A0A8JZS3_9HYPH</name>
<sequence length="199" mass="21119">MSNPTLRDLTGMSPDPAPISTSALVLIDCQQTYREGVMQLEGVEPALEEAAELLRRFREAGRPVIHIMHDAGEGTPYDVGAPIGQIADVVAPIDGETVIIKRFPSAFEQTELDWELKKHGVDNVVYGGFMTHMCVSSTARSAFNKGYANTVVAGATATRALPNPAGGEAVPAEQLQTASLSALADMFAVVVPATKNLPD</sequence>
<dbReference type="GO" id="GO:0008908">
    <property type="term" value="F:isochorismatase activity"/>
    <property type="evidence" value="ECO:0007669"/>
    <property type="project" value="UniProtKB-EC"/>
</dbReference>
<reference evidence="3 4" key="1">
    <citation type="submission" date="2014-09" db="EMBL/GenBank/DDBJ databases">
        <title>Genome sequencing of Methyloceanibacter caenitepidi Gela4.</title>
        <authorList>
            <person name="Takeuchi M."/>
            <person name="Susumu S."/>
            <person name="Kamagata Y."/>
            <person name="Oshima K."/>
            <person name="Hattori M."/>
            <person name="Iwasaki W."/>
        </authorList>
    </citation>
    <scope>NUCLEOTIDE SEQUENCE [LARGE SCALE GENOMIC DNA]</scope>
    <source>
        <strain evidence="3 4">Gela4</strain>
    </source>
</reference>
<evidence type="ECO:0000313" key="3">
    <source>
        <dbReference type="EMBL" id="BAQ15847.1"/>
    </source>
</evidence>
<dbReference type="InterPro" id="IPR036380">
    <property type="entry name" value="Isochorismatase-like_sf"/>
</dbReference>
<keyword evidence="4" id="KW-1185">Reference proteome</keyword>
<dbReference type="Gene3D" id="3.40.50.850">
    <property type="entry name" value="Isochorismatase-like"/>
    <property type="match status" value="1"/>
</dbReference>
<dbReference type="STRING" id="1384459.GL4_0379"/>
<protein>
    <submittedName>
        <fullName evidence="3">Isochorismatase</fullName>
        <ecNumber evidence="3">3.3.2.1</ecNumber>
    </submittedName>
</protein>